<keyword evidence="4 11" id="KW-0812">Transmembrane</keyword>
<keyword evidence="6" id="KW-0915">Sodium</keyword>
<keyword evidence="3 11" id="KW-0894">Sodium channel</keyword>
<keyword evidence="10 11" id="KW-0407">Ion channel</keyword>
<evidence type="ECO:0000256" key="5">
    <source>
        <dbReference type="ARBA" id="ARBA00022989"/>
    </source>
</evidence>
<evidence type="ECO:0000256" key="3">
    <source>
        <dbReference type="ARBA" id="ARBA00022461"/>
    </source>
</evidence>
<dbReference type="EMBL" id="HAAD01004251">
    <property type="protein sequence ID" value="CDG70483.1"/>
    <property type="molecule type" value="mRNA"/>
</dbReference>
<evidence type="ECO:0000256" key="11">
    <source>
        <dbReference type="RuleBase" id="RU000679"/>
    </source>
</evidence>
<keyword evidence="7 11" id="KW-0406">Ion transport</keyword>
<organism evidence="13">
    <name type="scientific">Hydra vulgaris</name>
    <name type="common">Hydra</name>
    <name type="synonym">Hydra attenuata</name>
    <dbReference type="NCBI Taxonomy" id="6087"/>
    <lineage>
        <taxon>Eukaryota</taxon>
        <taxon>Metazoa</taxon>
        <taxon>Cnidaria</taxon>
        <taxon>Hydrozoa</taxon>
        <taxon>Hydroidolina</taxon>
        <taxon>Anthoathecata</taxon>
        <taxon>Aplanulata</taxon>
        <taxon>Hydridae</taxon>
        <taxon>Hydra</taxon>
    </lineage>
</organism>
<evidence type="ECO:0000256" key="4">
    <source>
        <dbReference type="ARBA" id="ARBA00022692"/>
    </source>
</evidence>
<dbReference type="Pfam" id="PF00858">
    <property type="entry name" value="ASC"/>
    <property type="match status" value="1"/>
</dbReference>
<evidence type="ECO:0000256" key="10">
    <source>
        <dbReference type="ARBA" id="ARBA00023303"/>
    </source>
</evidence>
<dbReference type="GO" id="GO:0005886">
    <property type="term" value="C:plasma membrane"/>
    <property type="evidence" value="ECO:0007669"/>
    <property type="project" value="TreeGrafter"/>
</dbReference>
<feature type="transmembrane region" description="Helical" evidence="12">
    <location>
        <begin position="377"/>
        <end position="400"/>
    </location>
</feature>
<dbReference type="Gene3D" id="2.60.470.10">
    <property type="entry name" value="Acid-sensing ion channels like domains"/>
    <property type="match status" value="1"/>
</dbReference>
<dbReference type="InterPro" id="IPR020903">
    <property type="entry name" value="ENaC_CS"/>
</dbReference>
<sequence length="413" mass="47586">MIYQDEIVFPAVTLCNFNFFPHYLINGTIGEKVISILAPLESFNQTHQELVSQQGPYIANIRDYRSVLPKNKWKRKKIANKDEKSKQEEIYFDRNFDFSEFVKKHGHKIGHMIKKCHWKAQKCGPENFTSVLTDFGLCYTFNPGTPEHPLLKVHRAGVDFGLRLQLNVQQDQYYGILRDSSGFKVMIHDQNEPPLINELGFAIHPGMHTFCSIRKTKVLNLPLPWETACEDKKPDGSKKYTKSACLMKCRAEFIISICKCRSFQHAGQAPVCLPHEIRDCVRPAIATFMNESDHCECPVPCEKIRYQTQLSYAQMPAKHYSEALAKLKHIDEERMRHFLRDNLLELDLYFEEMTTQVIQQVPAYDEESLFGDIGGQVGLFLGASMLTILEIVDLLGRVLIIKFGSRRIKDHLV</sequence>
<evidence type="ECO:0000256" key="9">
    <source>
        <dbReference type="ARBA" id="ARBA00023201"/>
    </source>
</evidence>
<dbReference type="PANTHER" id="PTHR11690:SF300">
    <property type="entry name" value="PICKPOCKET PROTEIN 19"/>
    <property type="match status" value="1"/>
</dbReference>
<accession>T2MDZ4</accession>
<name>T2MDZ4_HYDVU</name>
<evidence type="ECO:0000256" key="2">
    <source>
        <dbReference type="ARBA" id="ARBA00022448"/>
    </source>
</evidence>
<keyword evidence="8 12" id="KW-0472">Membrane</keyword>
<keyword evidence="5 12" id="KW-1133">Transmembrane helix</keyword>
<protein>
    <submittedName>
        <fullName evidence="13">Amiloride-sensitive cation channel 2, neuronal</fullName>
    </submittedName>
</protein>
<proteinExistence type="evidence at transcript level"/>
<dbReference type="Gene3D" id="1.10.287.770">
    <property type="entry name" value="YojJ-like"/>
    <property type="match status" value="1"/>
</dbReference>
<comment type="similarity">
    <text evidence="11">Belongs to the amiloride-sensitive sodium channel (TC 1.A.6) family.</text>
</comment>
<keyword evidence="9 11" id="KW-0739">Sodium transport</keyword>
<reference evidence="13" key="1">
    <citation type="journal article" date="2013" name="Genome Biol. Evol.">
        <title>Punctuated emergences of genetic and phenotypic innovations in eumetazoan, bilaterian, euteleostome, and hominidae ancestors.</title>
        <authorList>
            <person name="Wenger Y."/>
            <person name="Galliot B."/>
        </authorList>
    </citation>
    <scope>NUCLEOTIDE SEQUENCE</scope>
    <source>
        <tissue evidence="13">Whole animals</tissue>
    </source>
</reference>
<dbReference type="PANTHER" id="PTHR11690">
    <property type="entry name" value="AMILORIDE-SENSITIVE SODIUM CHANNEL-RELATED"/>
    <property type="match status" value="1"/>
</dbReference>
<dbReference type="GO" id="GO:0015280">
    <property type="term" value="F:ligand-gated sodium channel activity"/>
    <property type="evidence" value="ECO:0007669"/>
    <property type="project" value="TreeGrafter"/>
</dbReference>
<comment type="subcellular location">
    <subcellularLocation>
        <location evidence="1">Membrane</location>
        <topology evidence="1">Multi-pass membrane protein</topology>
    </subcellularLocation>
</comment>
<dbReference type="PROSITE" id="PS01206">
    <property type="entry name" value="ASC"/>
    <property type="match status" value="1"/>
</dbReference>
<dbReference type="PRINTS" id="PR01078">
    <property type="entry name" value="AMINACHANNEL"/>
</dbReference>
<dbReference type="AlphaFoldDB" id="T2MDZ4"/>
<dbReference type="OrthoDB" id="6021021at2759"/>
<evidence type="ECO:0000313" key="13">
    <source>
        <dbReference type="EMBL" id="CDG70483.1"/>
    </source>
</evidence>
<evidence type="ECO:0000256" key="8">
    <source>
        <dbReference type="ARBA" id="ARBA00023136"/>
    </source>
</evidence>
<evidence type="ECO:0000256" key="7">
    <source>
        <dbReference type="ARBA" id="ARBA00023065"/>
    </source>
</evidence>
<gene>
    <name evidence="13" type="primary">ACCN2</name>
</gene>
<evidence type="ECO:0000256" key="1">
    <source>
        <dbReference type="ARBA" id="ARBA00004141"/>
    </source>
</evidence>
<evidence type="ECO:0000256" key="6">
    <source>
        <dbReference type="ARBA" id="ARBA00023053"/>
    </source>
</evidence>
<evidence type="ECO:0000256" key="12">
    <source>
        <dbReference type="SAM" id="Phobius"/>
    </source>
</evidence>
<dbReference type="InterPro" id="IPR001873">
    <property type="entry name" value="ENaC"/>
</dbReference>
<keyword evidence="2 11" id="KW-0813">Transport</keyword>